<dbReference type="PANTHER" id="PTHR42743:SF11">
    <property type="entry name" value="AMINODEOXYCHORISMATE LYASE"/>
    <property type="match status" value="1"/>
</dbReference>
<evidence type="ECO:0000256" key="10">
    <source>
        <dbReference type="ARBA" id="ARBA00023304"/>
    </source>
</evidence>
<comment type="catalytic activity">
    <reaction evidence="13">
        <text>L-leucine + 2-oxoglutarate = 4-methyl-2-oxopentanoate + L-glutamate</text>
        <dbReference type="Rhea" id="RHEA:18321"/>
        <dbReference type="ChEBI" id="CHEBI:16810"/>
        <dbReference type="ChEBI" id="CHEBI:17865"/>
        <dbReference type="ChEBI" id="CHEBI:29985"/>
        <dbReference type="ChEBI" id="CHEBI:57427"/>
        <dbReference type="EC" id="2.6.1.42"/>
    </reaction>
</comment>
<keyword evidence="14" id="KW-0032">Aminotransferase</keyword>
<dbReference type="Pfam" id="PF01063">
    <property type="entry name" value="Aminotran_4"/>
    <property type="match status" value="1"/>
</dbReference>
<keyword evidence="9" id="KW-0663">Pyridoxal phosphate</keyword>
<evidence type="ECO:0000256" key="12">
    <source>
        <dbReference type="ARBA" id="ARBA00048798"/>
    </source>
</evidence>
<dbReference type="InterPro" id="IPR050571">
    <property type="entry name" value="Class-IV_PLP-Dep_Aminotrnsfr"/>
</dbReference>
<comment type="pathway">
    <text evidence="4">Amino-acid biosynthesis; L-valine biosynthesis; L-valine from pyruvate: step 4/4.</text>
</comment>
<evidence type="ECO:0000256" key="13">
    <source>
        <dbReference type="ARBA" id="ARBA00049229"/>
    </source>
</evidence>
<keyword evidence="10" id="KW-0100">Branched-chain amino acid biosynthesis</keyword>
<proteinExistence type="inferred from homology"/>
<comment type="catalytic activity">
    <reaction evidence="12">
        <text>L-isoleucine + 2-oxoglutarate = (S)-3-methyl-2-oxopentanoate + L-glutamate</text>
        <dbReference type="Rhea" id="RHEA:24801"/>
        <dbReference type="ChEBI" id="CHEBI:16810"/>
        <dbReference type="ChEBI" id="CHEBI:29985"/>
        <dbReference type="ChEBI" id="CHEBI:35146"/>
        <dbReference type="ChEBI" id="CHEBI:58045"/>
        <dbReference type="EC" id="2.6.1.42"/>
    </reaction>
</comment>
<dbReference type="InterPro" id="IPR043131">
    <property type="entry name" value="BCAT-like_N"/>
</dbReference>
<dbReference type="SUPFAM" id="SSF56752">
    <property type="entry name" value="D-aminoacid aminotransferase-like PLP-dependent enzymes"/>
    <property type="match status" value="1"/>
</dbReference>
<keyword evidence="10" id="KW-0028">Amino-acid biosynthesis</keyword>
<evidence type="ECO:0000256" key="4">
    <source>
        <dbReference type="ARBA" id="ARBA00004931"/>
    </source>
</evidence>
<comment type="cofactor">
    <cofactor evidence="1">
        <name>pyridoxal 5'-phosphate</name>
        <dbReference type="ChEBI" id="CHEBI:597326"/>
    </cofactor>
</comment>
<dbReference type="GO" id="GO:0009082">
    <property type="term" value="P:branched-chain amino acid biosynthetic process"/>
    <property type="evidence" value="ECO:0007669"/>
    <property type="project" value="UniProtKB-KW"/>
</dbReference>
<evidence type="ECO:0000256" key="6">
    <source>
        <dbReference type="ARBA" id="ARBA00009320"/>
    </source>
</evidence>
<keyword evidence="14" id="KW-0808">Transferase</keyword>
<organism evidence="14">
    <name type="scientific">Alsobacter sp. KACC 23698</name>
    <dbReference type="NCBI Taxonomy" id="3149229"/>
    <lineage>
        <taxon>Bacteria</taxon>
        <taxon>Pseudomonadati</taxon>
        <taxon>Pseudomonadota</taxon>
        <taxon>Alphaproteobacteria</taxon>
        <taxon>Hyphomicrobiales</taxon>
        <taxon>Alsobacteraceae</taxon>
        <taxon>Alsobacter</taxon>
    </lineage>
</organism>
<dbReference type="InterPro" id="IPR036038">
    <property type="entry name" value="Aminotransferase-like"/>
</dbReference>
<dbReference type="RefSeq" id="WP_406858095.1">
    <property type="nucleotide sequence ID" value="NZ_CP157484.1"/>
</dbReference>
<dbReference type="GO" id="GO:0004084">
    <property type="term" value="F:branched-chain-amino-acid transaminase activity"/>
    <property type="evidence" value="ECO:0007669"/>
    <property type="project" value="UniProtKB-EC"/>
</dbReference>
<dbReference type="Gene3D" id="3.20.10.10">
    <property type="entry name" value="D-amino Acid Aminotransferase, subunit A, domain 2"/>
    <property type="match status" value="1"/>
</dbReference>
<comment type="pathway">
    <text evidence="3">Amino-acid biosynthesis; L-isoleucine biosynthesis; L-isoleucine from 2-oxobutanoate: step 4/4.</text>
</comment>
<dbReference type="FunFam" id="3.20.10.10:FF:000002">
    <property type="entry name" value="D-alanine aminotransferase"/>
    <property type="match status" value="1"/>
</dbReference>
<dbReference type="AlphaFoldDB" id="A0AAU7JLV0"/>
<dbReference type="InterPro" id="IPR001544">
    <property type="entry name" value="Aminotrans_IV"/>
</dbReference>
<comment type="similarity">
    <text evidence="6">Belongs to the class-IV pyridoxal-phosphate-dependent aminotransferase family.</text>
</comment>
<comment type="catalytic activity">
    <reaction evidence="11">
        <text>L-valine + 2-oxoglutarate = 3-methyl-2-oxobutanoate + L-glutamate</text>
        <dbReference type="Rhea" id="RHEA:24813"/>
        <dbReference type="ChEBI" id="CHEBI:11851"/>
        <dbReference type="ChEBI" id="CHEBI:16810"/>
        <dbReference type="ChEBI" id="CHEBI:29985"/>
        <dbReference type="ChEBI" id="CHEBI:57762"/>
        <dbReference type="EC" id="2.6.1.42"/>
    </reaction>
</comment>
<reference evidence="14" key="1">
    <citation type="submission" date="2024-05" db="EMBL/GenBank/DDBJ databases">
        <authorList>
            <person name="Kim S."/>
            <person name="Heo J."/>
            <person name="Choi H."/>
            <person name="Choi Y."/>
            <person name="Kwon S.-W."/>
            <person name="Kim Y."/>
        </authorList>
    </citation>
    <scope>NUCLEOTIDE SEQUENCE</scope>
    <source>
        <strain evidence="14">KACC 23698</strain>
    </source>
</reference>
<sequence>MSRIAYVNGRYVPHGSAMVHVEDRAYQFADGVYEVCEVFGGRLVDETRHLDRLDRSLRELRIPAPMDRRALLTVMRETVARNRVRDGLVYLQVSRGVARRDHPFPDPPPAPALVVTAKSLSAAAGDKAAASGVSVITVPETRWARPDIKSVSLLPNVLAKQQAKEAGAREAWFVDPEGRVLEGSSTNAWIVTHDGKVVTRQADTHILRGVTRAAVSDLIGRRNLTLEERAFTVEEAKAAAEAFITSASSLVIPVVRIDGAPVADGQPGPVATALRKGIHDVTEMSHVVTPPFV</sequence>
<gene>
    <name evidence="14" type="ORF">ABEG18_10955</name>
</gene>
<dbReference type="GO" id="GO:0005829">
    <property type="term" value="C:cytosol"/>
    <property type="evidence" value="ECO:0007669"/>
    <property type="project" value="TreeGrafter"/>
</dbReference>
<evidence type="ECO:0000256" key="5">
    <source>
        <dbReference type="ARBA" id="ARBA00005072"/>
    </source>
</evidence>
<dbReference type="NCBIfam" id="NF005209">
    <property type="entry name" value="PRK06680.1"/>
    <property type="match status" value="1"/>
</dbReference>
<dbReference type="GO" id="GO:0008652">
    <property type="term" value="P:amino acid biosynthetic process"/>
    <property type="evidence" value="ECO:0007669"/>
    <property type="project" value="UniProtKB-ARBA"/>
</dbReference>
<dbReference type="EC" id="2.6.1.42" evidence="7"/>
<evidence type="ECO:0000256" key="1">
    <source>
        <dbReference type="ARBA" id="ARBA00001933"/>
    </source>
</evidence>
<accession>A0AAU7JLV0</accession>
<name>A0AAU7JLV0_9HYPH</name>
<dbReference type="PANTHER" id="PTHR42743">
    <property type="entry name" value="AMINO-ACID AMINOTRANSFERASE"/>
    <property type="match status" value="1"/>
</dbReference>
<evidence type="ECO:0000256" key="3">
    <source>
        <dbReference type="ARBA" id="ARBA00004824"/>
    </source>
</evidence>
<evidence type="ECO:0000256" key="2">
    <source>
        <dbReference type="ARBA" id="ARBA00003109"/>
    </source>
</evidence>
<evidence type="ECO:0000256" key="9">
    <source>
        <dbReference type="ARBA" id="ARBA00022898"/>
    </source>
</evidence>
<evidence type="ECO:0000256" key="8">
    <source>
        <dbReference type="ARBA" id="ARBA00014472"/>
    </source>
</evidence>
<dbReference type="EMBL" id="CP157484">
    <property type="protein sequence ID" value="XBO41246.1"/>
    <property type="molecule type" value="Genomic_DNA"/>
</dbReference>
<comment type="function">
    <text evidence="2">Acts on leucine, isoleucine and valine.</text>
</comment>
<dbReference type="Gene3D" id="3.30.470.10">
    <property type="match status" value="1"/>
</dbReference>
<comment type="pathway">
    <text evidence="5">Amino-acid biosynthesis; L-leucine biosynthesis; L-leucine from 3-methyl-2-oxobutanoate: step 4/4.</text>
</comment>
<dbReference type="InterPro" id="IPR043132">
    <property type="entry name" value="BCAT-like_C"/>
</dbReference>
<evidence type="ECO:0000256" key="7">
    <source>
        <dbReference type="ARBA" id="ARBA00013053"/>
    </source>
</evidence>
<protein>
    <recommendedName>
        <fullName evidence="8">Probable branched-chain-amino-acid aminotransferase</fullName>
        <ecNumber evidence="7">2.6.1.42</ecNumber>
    </recommendedName>
</protein>
<evidence type="ECO:0000256" key="11">
    <source>
        <dbReference type="ARBA" id="ARBA00048212"/>
    </source>
</evidence>
<evidence type="ECO:0000313" key="14">
    <source>
        <dbReference type="EMBL" id="XBO41246.1"/>
    </source>
</evidence>